<comment type="caution">
    <text evidence="8">The sequence shown here is derived from an EMBL/GenBank/DDBJ whole genome shotgun (WGS) entry which is preliminary data.</text>
</comment>
<evidence type="ECO:0000256" key="4">
    <source>
        <dbReference type="ARBA" id="ARBA00022695"/>
    </source>
</evidence>
<dbReference type="Proteomes" id="UP001183824">
    <property type="component" value="Unassembled WGS sequence"/>
</dbReference>
<feature type="non-terminal residue" evidence="8">
    <location>
        <position position="133"/>
    </location>
</feature>
<evidence type="ECO:0000313" key="8">
    <source>
        <dbReference type="EMBL" id="MDT0488324.1"/>
    </source>
</evidence>
<dbReference type="PROSITE" id="PS52018">
    <property type="entry name" value="DART"/>
    <property type="match status" value="1"/>
</dbReference>
<comment type="similarity">
    <text evidence="6">Belongs to the DarT ADP-ribosyltransferase family.</text>
</comment>
<reference evidence="9" key="1">
    <citation type="submission" date="2023-07" db="EMBL/GenBank/DDBJ databases">
        <title>30 novel species of actinomycetes from the DSMZ collection.</title>
        <authorList>
            <person name="Nouioui I."/>
        </authorList>
    </citation>
    <scope>NUCLEOTIDE SEQUENCE [LARGE SCALE GENOMIC DNA]</scope>
    <source>
        <strain evidence="9">DSM 41640</strain>
    </source>
</reference>
<evidence type="ECO:0000259" key="7">
    <source>
        <dbReference type="PROSITE" id="PS52018"/>
    </source>
</evidence>
<evidence type="ECO:0000313" key="9">
    <source>
        <dbReference type="Proteomes" id="UP001183824"/>
    </source>
</evidence>
<dbReference type="RefSeq" id="WP_311720882.1">
    <property type="nucleotide sequence ID" value="NZ_JAVREZ010000058.1"/>
</dbReference>
<gene>
    <name evidence="8" type="ORF">RNB18_50675</name>
</gene>
<dbReference type="InterPro" id="IPR029494">
    <property type="entry name" value="DarT"/>
</dbReference>
<dbReference type="EMBL" id="JAVREZ010000058">
    <property type="protein sequence ID" value="MDT0488324.1"/>
    <property type="molecule type" value="Genomic_DNA"/>
</dbReference>
<accession>A0ABU2VSL3</accession>
<name>A0ABU2VSL3_9ACTN</name>
<comment type="caution">
    <text evidence="6">Lacks conserved residue(s) required for the propagation of feature annotation.</text>
</comment>
<evidence type="ECO:0000256" key="6">
    <source>
        <dbReference type="PROSITE-ProRule" id="PRU01362"/>
    </source>
</evidence>
<evidence type="ECO:0000256" key="3">
    <source>
        <dbReference type="ARBA" id="ARBA00022679"/>
    </source>
</evidence>
<keyword evidence="3" id="KW-0808">Transferase</keyword>
<keyword evidence="2" id="KW-0328">Glycosyltransferase</keyword>
<feature type="domain" description="DarT" evidence="7">
    <location>
        <begin position="7"/>
        <end position="133"/>
    </location>
</feature>
<organism evidence="8 9">
    <name type="scientific">Streptomyces doebereineriae</name>
    <dbReference type="NCBI Taxonomy" id="3075528"/>
    <lineage>
        <taxon>Bacteria</taxon>
        <taxon>Bacillati</taxon>
        <taxon>Actinomycetota</taxon>
        <taxon>Actinomycetes</taxon>
        <taxon>Kitasatosporales</taxon>
        <taxon>Streptomycetaceae</taxon>
        <taxon>Streptomyces</taxon>
    </lineage>
</organism>
<keyword evidence="4" id="KW-0548">Nucleotidyltransferase</keyword>
<sequence>MDRNRVQELHYITPLANLASILQHGIVSHNRAAALSHLSIANESVQDRRADKQVPGGMQLHDYVNLYFDARNAMMYDRRGMRETMVVLRVAHSVLETPGVVIADGNAASSGTKFGASPAGLASLDPERVYAHS</sequence>
<keyword evidence="9" id="KW-1185">Reference proteome</keyword>
<evidence type="ECO:0000256" key="1">
    <source>
        <dbReference type="ARBA" id="ARBA00022649"/>
    </source>
</evidence>
<dbReference type="Pfam" id="PF14487">
    <property type="entry name" value="DarT"/>
    <property type="match status" value="1"/>
</dbReference>
<evidence type="ECO:0000256" key="5">
    <source>
        <dbReference type="ARBA" id="ARBA00023125"/>
    </source>
</evidence>
<evidence type="ECO:0000256" key="2">
    <source>
        <dbReference type="ARBA" id="ARBA00022676"/>
    </source>
</evidence>
<proteinExistence type="inferred from homology"/>
<keyword evidence="1 6" id="KW-1277">Toxin-antitoxin system</keyword>
<protein>
    <submittedName>
        <fullName evidence="8">DUF4433 domain-containing protein</fullName>
    </submittedName>
</protein>
<keyword evidence="5 6" id="KW-0238">DNA-binding</keyword>